<organism evidence="3 5">
    <name type="scientific">Coprinellus micaceus</name>
    <name type="common">Glistening ink-cap mushroom</name>
    <name type="synonym">Coprinus micaceus</name>
    <dbReference type="NCBI Taxonomy" id="71717"/>
    <lineage>
        <taxon>Eukaryota</taxon>
        <taxon>Fungi</taxon>
        <taxon>Dikarya</taxon>
        <taxon>Basidiomycota</taxon>
        <taxon>Agaricomycotina</taxon>
        <taxon>Agaricomycetes</taxon>
        <taxon>Agaricomycetidae</taxon>
        <taxon>Agaricales</taxon>
        <taxon>Agaricineae</taxon>
        <taxon>Psathyrellaceae</taxon>
        <taxon>Coprinellus</taxon>
    </lineage>
</organism>
<proteinExistence type="predicted"/>
<feature type="transmembrane region" description="Helical" evidence="1">
    <location>
        <begin position="97"/>
        <end position="115"/>
    </location>
</feature>
<feature type="transmembrane region" description="Helical" evidence="1">
    <location>
        <begin position="175"/>
        <end position="196"/>
    </location>
</feature>
<evidence type="ECO:0000256" key="1">
    <source>
        <dbReference type="SAM" id="Phobius"/>
    </source>
</evidence>
<dbReference type="EMBL" id="QPFP01000043">
    <property type="protein sequence ID" value="TEB27123.1"/>
    <property type="molecule type" value="Genomic_DNA"/>
</dbReference>
<keyword evidence="1" id="KW-1133">Transmembrane helix</keyword>
<evidence type="ECO:0000259" key="2">
    <source>
        <dbReference type="Pfam" id="PF20151"/>
    </source>
</evidence>
<gene>
    <name evidence="4" type="ORF">FA13DRAFT_1736944</name>
    <name evidence="3" type="ORF">FA13DRAFT_1742306</name>
</gene>
<dbReference type="OrthoDB" id="3258294at2759"/>
<dbReference type="Pfam" id="PF20151">
    <property type="entry name" value="DUF6533"/>
    <property type="match status" value="1"/>
</dbReference>
<sequence>MAYSPEEIDRFTFLYTRNIIPLRVVLASFTWVLHDYFDTLEDEIRYIWPQKLNAGKIAYLFVRYYTIALLLFDVIQIHTFAIPGVTSNAVCLAMDPTIRVVGAISLWAIEIIMQLRIYAIFDCSKKVAAFNGLLFLASIGCFIWILAKNAIGRAERIASAIRLPLPGCPAINGGIAWAQWIPATVFEGVLFGFVLYKAANSLTMKVRLNQRWSISQVLLGDNILYFFGISALLVVNNVMASGVTSKYIPWFSYGPFHAAMGIMTTRMLMHLRKVALHSHRASTFTRSEFMGDSMLMDASDLYNQKFAAPDSIKTIGGSSRESTRFSARQARGRGHLTTDIELARGQGNSNGTYSLSTLNKPE</sequence>
<keyword evidence="1" id="KW-0812">Transmembrane</keyword>
<dbReference type="AlphaFoldDB" id="A0A4Y7SJ14"/>
<evidence type="ECO:0000313" key="3">
    <source>
        <dbReference type="EMBL" id="TEB21209.1"/>
    </source>
</evidence>
<dbReference type="Proteomes" id="UP000298030">
    <property type="component" value="Unassembled WGS sequence"/>
</dbReference>
<feature type="transmembrane region" description="Helical" evidence="1">
    <location>
        <begin position="217"/>
        <end position="235"/>
    </location>
</feature>
<reference evidence="3 5" key="1">
    <citation type="journal article" date="2019" name="Nat. Ecol. Evol.">
        <title>Megaphylogeny resolves global patterns of mushroom evolution.</title>
        <authorList>
            <person name="Varga T."/>
            <person name="Krizsan K."/>
            <person name="Foldi C."/>
            <person name="Dima B."/>
            <person name="Sanchez-Garcia M."/>
            <person name="Sanchez-Ramirez S."/>
            <person name="Szollosi G.J."/>
            <person name="Szarkandi J.G."/>
            <person name="Papp V."/>
            <person name="Albert L."/>
            <person name="Andreopoulos W."/>
            <person name="Angelini C."/>
            <person name="Antonin V."/>
            <person name="Barry K.W."/>
            <person name="Bougher N.L."/>
            <person name="Buchanan P."/>
            <person name="Buyck B."/>
            <person name="Bense V."/>
            <person name="Catcheside P."/>
            <person name="Chovatia M."/>
            <person name="Cooper J."/>
            <person name="Damon W."/>
            <person name="Desjardin D."/>
            <person name="Finy P."/>
            <person name="Geml J."/>
            <person name="Haridas S."/>
            <person name="Hughes K."/>
            <person name="Justo A."/>
            <person name="Karasinski D."/>
            <person name="Kautmanova I."/>
            <person name="Kiss B."/>
            <person name="Kocsube S."/>
            <person name="Kotiranta H."/>
            <person name="LaButti K.M."/>
            <person name="Lechner B.E."/>
            <person name="Liimatainen K."/>
            <person name="Lipzen A."/>
            <person name="Lukacs Z."/>
            <person name="Mihaltcheva S."/>
            <person name="Morgado L.N."/>
            <person name="Niskanen T."/>
            <person name="Noordeloos M.E."/>
            <person name="Ohm R.A."/>
            <person name="Ortiz-Santana B."/>
            <person name="Ovrebo C."/>
            <person name="Racz N."/>
            <person name="Riley R."/>
            <person name="Savchenko A."/>
            <person name="Shiryaev A."/>
            <person name="Soop K."/>
            <person name="Spirin V."/>
            <person name="Szebenyi C."/>
            <person name="Tomsovsky M."/>
            <person name="Tulloss R.E."/>
            <person name="Uehling J."/>
            <person name="Grigoriev I.V."/>
            <person name="Vagvolgyi C."/>
            <person name="Papp T."/>
            <person name="Martin F.M."/>
            <person name="Miettinen O."/>
            <person name="Hibbett D.S."/>
            <person name="Nagy L.G."/>
        </authorList>
    </citation>
    <scope>NUCLEOTIDE SEQUENCE [LARGE SCALE GENOMIC DNA]</scope>
    <source>
        <strain evidence="3 5">FP101781</strain>
    </source>
</reference>
<protein>
    <recommendedName>
        <fullName evidence="2">DUF6533 domain-containing protein</fullName>
    </recommendedName>
</protein>
<dbReference type="InterPro" id="IPR045340">
    <property type="entry name" value="DUF6533"/>
</dbReference>
<name>A0A4Y7SJ14_COPMI</name>
<feature type="transmembrane region" description="Helical" evidence="1">
    <location>
        <begin position="127"/>
        <end position="147"/>
    </location>
</feature>
<evidence type="ECO:0000313" key="5">
    <source>
        <dbReference type="Proteomes" id="UP000298030"/>
    </source>
</evidence>
<evidence type="ECO:0000313" key="4">
    <source>
        <dbReference type="EMBL" id="TEB27123.1"/>
    </source>
</evidence>
<feature type="transmembrane region" description="Helical" evidence="1">
    <location>
        <begin position="247"/>
        <end position="269"/>
    </location>
</feature>
<dbReference type="EMBL" id="QPFP01000118">
    <property type="protein sequence ID" value="TEB21209.1"/>
    <property type="molecule type" value="Genomic_DNA"/>
</dbReference>
<comment type="caution">
    <text evidence="3">The sequence shown here is derived from an EMBL/GenBank/DDBJ whole genome shotgun (WGS) entry which is preliminary data.</text>
</comment>
<feature type="transmembrane region" description="Helical" evidence="1">
    <location>
        <begin position="57"/>
        <end position="77"/>
    </location>
</feature>
<accession>A0A4Y7SJ14</accession>
<feature type="domain" description="DUF6533" evidence="2">
    <location>
        <begin position="25"/>
        <end position="67"/>
    </location>
</feature>
<keyword evidence="5" id="KW-1185">Reference proteome</keyword>
<keyword evidence="1" id="KW-0472">Membrane</keyword>